<name>A0A2S3ZTE7_ARTGL</name>
<dbReference type="InterPro" id="IPR027417">
    <property type="entry name" value="P-loop_NTPase"/>
</dbReference>
<accession>A0A2S3ZTE7</accession>
<dbReference type="RefSeq" id="WP_103466759.1">
    <property type="nucleotide sequence ID" value="NZ_PPXC01000013.1"/>
</dbReference>
<comment type="caution">
    <text evidence="2">The sequence shown here is derived from an EMBL/GenBank/DDBJ whole genome shotgun (WGS) entry which is preliminary data.</text>
</comment>
<dbReference type="InterPro" id="IPR050678">
    <property type="entry name" value="DNA_Partitioning_ATPase"/>
</dbReference>
<dbReference type="Pfam" id="PF13614">
    <property type="entry name" value="AAA_31"/>
    <property type="match status" value="1"/>
</dbReference>
<organism evidence="2 3">
    <name type="scientific">Arthrobacter glacialis</name>
    <dbReference type="NCBI Taxonomy" id="1664"/>
    <lineage>
        <taxon>Bacteria</taxon>
        <taxon>Bacillati</taxon>
        <taxon>Actinomycetota</taxon>
        <taxon>Actinomycetes</taxon>
        <taxon>Micrococcales</taxon>
        <taxon>Micrococcaceae</taxon>
        <taxon>Arthrobacter</taxon>
    </lineage>
</organism>
<dbReference type="AlphaFoldDB" id="A0A2S3ZTE7"/>
<keyword evidence="3" id="KW-1185">Reference proteome</keyword>
<dbReference type="SUPFAM" id="SSF52540">
    <property type="entry name" value="P-loop containing nucleoside triphosphate hydrolases"/>
    <property type="match status" value="1"/>
</dbReference>
<proteinExistence type="predicted"/>
<dbReference type="PANTHER" id="PTHR13696:SF99">
    <property type="entry name" value="COBYRINIC ACID AC-DIAMIDE SYNTHASE"/>
    <property type="match status" value="1"/>
</dbReference>
<dbReference type="EMBL" id="PPXC01000013">
    <property type="protein sequence ID" value="POH72536.1"/>
    <property type="molecule type" value="Genomic_DNA"/>
</dbReference>
<dbReference type="CDD" id="cd02042">
    <property type="entry name" value="ParAB_family"/>
    <property type="match status" value="1"/>
</dbReference>
<dbReference type="Gene3D" id="3.40.50.300">
    <property type="entry name" value="P-loop containing nucleotide triphosphate hydrolases"/>
    <property type="match status" value="1"/>
</dbReference>
<dbReference type="Proteomes" id="UP000237061">
    <property type="component" value="Unassembled WGS sequence"/>
</dbReference>
<reference evidence="2 3" key="1">
    <citation type="submission" date="2018-01" db="EMBL/GenBank/DDBJ databases">
        <title>Arthrobacter sp. nov., from glaciers in China.</title>
        <authorList>
            <person name="Liu Q."/>
            <person name="Xin Y.-H."/>
        </authorList>
    </citation>
    <scope>NUCLEOTIDE SEQUENCE [LARGE SCALE GENOMIC DNA]</scope>
    <source>
        <strain evidence="2 3">HLT2-12-2</strain>
    </source>
</reference>
<protein>
    <submittedName>
        <fullName evidence="2">Chromosome partitioning protein ParA</fullName>
    </submittedName>
</protein>
<gene>
    <name evidence="2" type="ORF">CVS27_15560</name>
</gene>
<evidence type="ECO:0000313" key="2">
    <source>
        <dbReference type="EMBL" id="POH72536.1"/>
    </source>
</evidence>
<evidence type="ECO:0000313" key="3">
    <source>
        <dbReference type="Proteomes" id="UP000237061"/>
    </source>
</evidence>
<feature type="domain" description="AAA" evidence="1">
    <location>
        <begin position="21"/>
        <end position="194"/>
    </location>
</feature>
<evidence type="ECO:0000259" key="1">
    <source>
        <dbReference type="Pfam" id="PF13614"/>
    </source>
</evidence>
<dbReference type="PANTHER" id="PTHR13696">
    <property type="entry name" value="P-LOOP CONTAINING NUCLEOSIDE TRIPHOSPHATE HYDROLASE"/>
    <property type="match status" value="1"/>
</dbReference>
<sequence length="311" mass="32991">MTSSFFKPMEETQHVSQALDRVVAMANGKGGVGKTTATANIAGTAALAGYRVLVIDLDHQGDMKSDLGYDKQTGEELLAALITGATPPILKDVRKNLDVIAGGPALEDIAAIMAVRAGRDDSSDFGDMLYKMLAPIVDDYDLILMDTPPGDKVIVEGALCVSTAVIIPTKSDDGSVNGVERMGRRFQAVRPRNPVLQVAGVLLFAVGSRSLRLERSVREKLEGMLGEAAPVFVTRIRNLESAAADARDRGLLFYELEGAAKGEKAVTLAALKAGEKPARGMFTSNASAVAAEFEELTGEILTRLSEIKGVQ</sequence>
<dbReference type="InterPro" id="IPR025669">
    <property type="entry name" value="AAA_dom"/>
</dbReference>